<dbReference type="InterPro" id="IPR006842">
    <property type="entry name" value="Transposase_31"/>
</dbReference>
<proteinExistence type="predicted"/>
<gene>
    <name evidence="2" type="ORF">HMPREF1325_0916</name>
</gene>
<dbReference type="OrthoDB" id="357854at2"/>
<feature type="domain" description="Transposase (putative) YhgA-like" evidence="1">
    <location>
        <begin position="67"/>
        <end position="146"/>
    </location>
</feature>
<dbReference type="STRING" id="1125725.HMPREF1325_0916"/>
<accession>U1GMY6</accession>
<evidence type="ECO:0000259" key="1">
    <source>
        <dbReference type="Pfam" id="PF04754"/>
    </source>
</evidence>
<evidence type="ECO:0000313" key="2">
    <source>
        <dbReference type="EMBL" id="ERF59400.1"/>
    </source>
</evidence>
<name>U1GMY6_TRESO</name>
<protein>
    <submittedName>
        <fullName evidence="2">Transposase, YhgA-like domain protein</fullName>
    </submittedName>
</protein>
<dbReference type="PATRIC" id="fig|1125725.3.peg.2669"/>
<dbReference type="EMBL" id="AUZJ01000071">
    <property type="protein sequence ID" value="ERF59400.1"/>
    <property type="molecule type" value="Genomic_DNA"/>
</dbReference>
<dbReference type="AlphaFoldDB" id="U1GMY6"/>
<dbReference type="eggNOG" id="ENOG5031UVI">
    <property type="taxonomic scope" value="Bacteria"/>
</dbReference>
<dbReference type="Pfam" id="PF04754">
    <property type="entry name" value="Transposase_31"/>
    <property type="match status" value="1"/>
</dbReference>
<sequence length="290" mass="33763">MAKHNRRYKDSVFVDFFGEDKNAKANFLALYNALHGTHLDISVELKPLRLEQVMYMAFRNDVACLVDGKIIILVEHQSTINANMPLRFLQYAARLYELIQNPRDRYLRRLKKIPTPEFYVFYNGEEDYPEKATLRLSDAFMTMPEKPALEVVVSVTNINYNKGSEILHTCKPLKEYTLFVDAVRRHTKLDSENGFQNAIKECIQNDILREYLQRKSREVMNMLIAEYDYDVDIAVQREEEREIALQEGISEGAYQKALETAKLMKQAHCKLDFITQMTGLSAKEVENLSE</sequence>
<comment type="caution">
    <text evidence="2">The sequence shown here is derived from an EMBL/GenBank/DDBJ whole genome shotgun (WGS) entry which is preliminary data.</text>
</comment>
<organism evidence="2 3">
    <name type="scientific">Treponema socranskii subsp. socranskii VPI DR56BR1116 = ATCC 35536</name>
    <dbReference type="NCBI Taxonomy" id="1125725"/>
    <lineage>
        <taxon>Bacteria</taxon>
        <taxon>Pseudomonadati</taxon>
        <taxon>Spirochaetota</taxon>
        <taxon>Spirochaetia</taxon>
        <taxon>Spirochaetales</taxon>
        <taxon>Treponemataceae</taxon>
        <taxon>Treponema</taxon>
    </lineage>
</organism>
<dbReference type="Proteomes" id="UP000016412">
    <property type="component" value="Unassembled WGS sequence"/>
</dbReference>
<dbReference type="RefSeq" id="WP_021331611.1">
    <property type="nucleotide sequence ID" value="NZ_AUZJ01000071.1"/>
</dbReference>
<reference evidence="2 3" key="1">
    <citation type="submission" date="2013-08" db="EMBL/GenBank/DDBJ databases">
        <authorList>
            <person name="Durkin A.S."/>
            <person name="Haft D.R."/>
            <person name="McCorrison J."/>
            <person name="Torralba M."/>
            <person name="Gillis M."/>
            <person name="Haft D.H."/>
            <person name="Methe B."/>
            <person name="Sutton G."/>
            <person name="Nelson K.E."/>
        </authorList>
    </citation>
    <scope>NUCLEOTIDE SEQUENCE [LARGE SCALE GENOMIC DNA]</scope>
    <source>
        <strain evidence="2 3">VPI DR56BR1116</strain>
    </source>
</reference>
<evidence type="ECO:0000313" key="3">
    <source>
        <dbReference type="Proteomes" id="UP000016412"/>
    </source>
</evidence>